<feature type="domain" description="Thioesterase" evidence="4">
    <location>
        <begin position="21"/>
        <end position="240"/>
    </location>
</feature>
<dbReference type="Proteomes" id="UP000076512">
    <property type="component" value="Unassembled WGS sequence"/>
</dbReference>
<evidence type="ECO:0000313" key="6">
    <source>
        <dbReference type="Proteomes" id="UP000076512"/>
    </source>
</evidence>
<comment type="catalytic activity">
    <reaction evidence="3">
        <text>a fatty acyl-CoA + H2O = a fatty acid + CoA + H(+)</text>
        <dbReference type="Rhea" id="RHEA:16781"/>
        <dbReference type="ChEBI" id="CHEBI:15377"/>
        <dbReference type="ChEBI" id="CHEBI:15378"/>
        <dbReference type="ChEBI" id="CHEBI:28868"/>
        <dbReference type="ChEBI" id="CHEBI:57287"/>
        <dbReference type="ChEBI" id="CHEBI:77636"/>
    </reaction>
</comment>
<keyword evidence="6" id="KW-1185">Reference proteome</keyword>
<evidence type="ECO:0000256" key="1">
    <source>
        <dbReference type="ARBA" id="ARBA00007169"/>
    </source>
</evidence>
<sequence>MSPKRPGKLLLRPPSDDCAARLFCFPYSGLGASMFGRWPRRFDDIDVCLIQPPARENRMRDPHFGTYEQLAEEVVDGLAPLLDRPFGLFGHCGGALAAFATALLLAEQSLPAPQCLFVSSQVAPHDGPFGRFLSMSDDELEVELADLTRALGAEPQPEILAMSLRVLRADVTANQRYRLDAPRILPGGLCAIGWHADPEIRPDQMTGWHSYATPDRFSRVVLPGSHYEFLSAPDPLLRELSRGLRPVTMEV</sequence>
<evidence type="ECO:0000313" key="5">
    <source>
        <dbReference type="EMBL" id="KZM73887.1"/>
    </source>
</evidence>
<dbReference type="OrthoDB" id="3543921at2"/>
<dbReference type="RefSeq" id="WP_067592105.1">
    <property type="nucleotide sequence ID" value="NZ_JABMCZ010000001.1"/>
</dbReference>
<dbReference type="InterPro" id="IPR012223">
    <property type="entry name" value="TEII"/>
</dbReference>
<dbReference type="InterPro" id="IPR029058">
    <property type="entry name" value="AB_hydrolase_fold"/>
</dbReference>
<name>A0A164N1S4_9NOCA</name>
<organism evidence="5 6">
    <name type="scientific">Nocardia terpenica</name>
    <dbReference type="NCBI Taxonomy" id="455432"/>
    <lineage>
        <taxon>Bacteria</taxon>
        <taxon>Bacillati</taxon>
        <taxon>Actinomycetota</taxon>
        <taxon>Actinomycetes</taxon>
        <taxon>Mycobacteriales</taxon>
        <taxon>Nocardiaceae</taxon>
        <taxon>Nocardia</taxon>
    </lineage>
</organism>
<dbReference type="SUPFAM" id="SSF53474">
    <property type="entry name" value="alpha/beta-Hydrolases"/>
    <property type="match status" value="1"/>
</dbReference>
<dbReference type="PANTHER" id="PTHR11487">
    <property type="entry name" value="THIOESTERASE"/>
    <property type="match status" value="1"/>
</dbReference>
<dbReference type="EMBL" id="LWGR01000007">
    <property type="protein sequence ID" value="KZM73887.1"/>
    <property type="molecule type" value="Genomic_DNA"/>
</dbReference>
<accession>A0A164N1S4</accession>
<dbReference type="AlphaFoldDB" id="A0A164N1S4"/>
<proteinExistence type="inferred from homology"/>
<dbReference type="STRING" id="455432.AWN90_35750"/>
<evidence type="ECO:0000256" key="2">
    <source>
        <dbReference type="ARBA" id="ARBA00015007"/>
    </source>
</evidence>
<dbReference type="InterPro" id="IPR001031">
    <property type="entry name" value="Thioesterase"/>
</dbReference>
<evidence type="ECO:0000256" key="3">
    <source>
        <dbReference type="ARBA" id="ARBA00024293"/>
    </source>
</evidence>
<reference evidence="5 6" key="1">
    <citation type="submission" date="2016-04" db="EMBL/GenBank/DDBJ databases">
        <authorList>
            <person name="Evans L.H."/>
            <person name="Alamgir A."/>
            <person name="Owens N."/>
            <person name="Weber N.D."/>
            <person name="Virtaneva K."/>
            <person name="Barbian K."/>
            <person name="Babar A."/>
            <person name="Rosenke K."/>
        </authorList>
    </citation>
    <scope>NUCLEOTIDE SEQUENCE [LARGE SCALE GENOMIC DNA]</scope>
    <source>
        <strain evidence="5 6">IFM 0406</strain>
    </source>
</reference>
<comment type="similarity">
    <text evidence="1">Belongs to the thioesterase family.</text>
</comment>
<protein>
    <recommendedName>
        <fullName evidence="2">Thioesterase TesA</fullName>
    </recommendedName>
</protein>
<gene>
    <name evidence="5" type="ORF">AWN90_35750</name>
</gene>
<dbReference type="Pfam" id="PF00975">
    <property type="entry name" value="Thioesterase"/>
    <property type="match status" value="1"/>
</dbReference>
<dbReference type="PANTHER" id="PTHR11487:SF0">
    <property type="entry name" value="S-ACYL FATTY ACID SYNTHASE THIOESTERASE, MEDIUM CHAIN"/>
    <property type="match status" value="1"/>
</dbReference>
<evidence type="ECO:0000259" key="4">
    <source>
        <dbReference type="Pfam" id="PF00975"/>
    </source>
</evidence>
<dbReference type="GO" id="GO:0008610">
    <property type="term" value="P:lipid biosynthetic process"/>
    <property type="evidence" value="ECO:0007669"/>
    <property type="project" value="TreeGrafter"/>
</dbReference>
<dbReference type="Gene3D" id="3.40.50.1820">
    <property type="entry name" value="alpha/beta hydrolase"/>
    <property type="match status" value="1"/>
</dbReference>
<comment type="caution">
    <text evidence="5">The sequence shown here is derived from an EMBL/GenBank/DDBJ whole genome shotgun (WGS) entry which is preliminary data.</text>
</comment>